<proteinExistence type="predicted"/>
<dbReference type="Proteomes" id="UP000316292">
    <property type="component" value="Unassembled WGS sequence"/>
</dbReference>
<evidence type="ECO:0000313" key="2">
    <source>
        <dbReference type="Proteomes" id="UP000316292"/>
    </source>
</evidence>
<reference evidence="1 2" key="1">
    <citation type="journal article" date="2019" name="Nat. Microbiol.">
        <title>Mediterranean grassland soil C-N compound turnover is dependent on rainfall and depth, and is mediated by genomically divergent microorganisms.</title>
        <authorList>
            <person name="Diamond S."/>
            <person name="Andeer P.F."/>
            <person name="Li Z."/>
            <person name="Crits-Christoph A."/>
            <person name="Burstein D."/>
            <person name="Anantharaman K."/>
            <person name="Lane K.R."/>
            <person name="Thomas B.C."/>
            <person name="Pan C."/>
            <person name="Northen T.R."/>
            <person name="Banfield J.F."/>
        </authorList>
    </citation>
    <scope>NUCLEOTIDE SEQUENCE [LARGE SCALE GENOMIC DNA]</scope>
    <source>
        <strain evidence="1">WS_1</strain>
    </source>
</reference>
<organism evidence="1 2">
    <name type="scientific">Eiseniibacteriota bacterium</name>
    <dbReference type="NCBI Taxonomy" id="2212470"/>
    <lineage>
        <taxon>Bacteria</taxon>
        <taxon>Candidatus Eiseniibacteriota</taxon>
    </lineage>
</organism>
<comment type="caution">
    <text evidence="1">The sequence shown here is derived from an EMBL/GenBank/DDBJ whole genome shotgun (WGS) entry which is preliminary data.</text>
</comment>
<dbReference type="Pfam" id="PF01904">
    <property type="entry name" value="DUF72"/>
    <property type="match status" value="1"/>
</dbReference>
<gene>
    <name evidence="1" type="ORF">E6K71_00160</name>
</gene>
<dbReference type="SUPFAM" id="SSF117396">
    <property type="entry name" value="TM1631-like"/>
    <property type="match status" value="1"/>
</dbReference>
<dbReference type="PANTHER" id="PTHR30348:SF4">
    <property type="entry name" value="DUF72 DOMAIN-CONTAINING PROTEIN"/>
    <property type="match status" value="1"/>
</dbReference>
<name>A0A538SJP3_UNCEI</name>
<dbReference type="InterPro" id="IPR002763">
    <property type="entry name" value="DUF72"/>
</dbReference>
<feature type="non-terminal residue" evidence="1">
    <location>
        <position position="178"/>
    </location>
</feature>
<dbReference type="PANTHER" id="PTHR30348">
    <property type="entry name" value="UNCHARACTERIZED PROTEIN YECE"/>
    <property type="match status" value="1"/>
</dbReference>
<dbReference type="EMBL" id="VBOR01000004">
    <property type="protein sequence ID" value="TMQ51581.1"/>
    <property type="molecule type" value="Genomic_DNA"/>
</dbReference>
<sequence>MSESWVGAGGWGYFAGGLDAYARAFHFVEVNASFYRRIPDSMARRWRARVPADFVFSVKAHRDVTHADHLRASKAARESFSASVRTARILRARFLILETPPSLAFDQPQLDGLRDLAAMVDGRMRIGLEARAYRQGSLPADLRRAMQREGILDVVDLSQMNPRVADESVYTRLFGPGP</sequence>
<accession>A0A538SJP3</accession>
<dbReference type="InterPro" id="IPR036520">
    <property type="entry name" value="UPF0759_sf"/>
</dbReference>
<dbReference type="Gene3D" id="3.20.20.410">
    <property type="entry name" value="Protein of unknown function UPF0759"/>
    <property type="match status" value="1"/>
</dbReference>
<dbReference type="AlphaFoldDB" id="A0A538SJP3"/>
<evidence type="ECO:0000313" key="1">
    <source>
        <dbReference type="EMBL" id="TMQ51581.1"/>
    </source>
</evidence>
<protein>
    <submittedName>
        <fullName evidence="1">DUF72 domain-containing protein</fullName>
    </submittedName>
</protein>